<evidence type="ECO:0008006" key="2">
    <source>
        <dbReference type="Google" id="ProtNLM"/>
    </source>
</evidence>
<sequence length="179" mass="20913">MTIFSLASFRELMIKCDRECEQLKQCATHPEYDFILMNIVFGINHLFDWYLKDTEIEETRIQECLKLFSPYGSIDEVSKEFRRLYKLLPEFPEVDSNQEIIRKLCNKAKHFKKVGIERQGKNYTSTFGASLMQFGGERAVFGGFNHYLYFVEIGNTDVNLAELVSSQLNKWKEFTGCSV</sequence>
<dbReference type="EMBL" id="SUNE01000023">
    <property type="protein sequence ID" value="MDG5902086.1"/>
    <property type="molecule type" value="Genomic_DNA"/>
</dbReference>
<dbReference type="RefSeq" id="WP_279255762.1">
    <property type="nucleotide sequence ID" value="NZ_JBHFGK010000012.1"/>
</dbReference>
<proteinExistence type="predicted"/>
<accession>A0AAW6R2C8</accession>
<reference evidence="1" key="2">
    <citation type="submission" date="2019-04" db="EMBL/GenBank/DDBJ databases">
        <authorList>
            <person name="Zou H."/>
        </authorList>
    </citation>
    <scope>NUCLEOTIDE SEQUENCE</scope>
    <source>
        <strain evidence="1">2015oxa</strain>
    </source>
</reference>
<name>A0AAW6R2C8_9GAMM</name>
<dbReference type="Proteomes" id="UP001152518">
    <property type="component" value="Unassembled WGS sequence"/>
</dbReference>
<reference evidence="1" key="1">
    <citation type="journal article" date="2019" name="Int J Environ Res Public Health">
        <title>Characterization of Chromosome-Mediated BlaOXA-894 in Shewanella xiamenensis Isolated from Pig Wastewater.</title>
        <authorList>
            <person name="Zou H."/>
            <person name="Zhou Z."/>
            <person name="Xia H."/>
            <person name="Zhao Q."/>
            <person name="Li X."/>
        </authorList>
    </citation>
    <scope>NUCLEOTIDE SEQUENCE</scope>
    <source>
        <strain evidence="1">2015oxa</strain>
    </source>
</reference>
<organism evidence="1">
    <name type="scientific">Shewanella xiamenensis</name>
    <dbReference type="NCBI Taxonomy" id="332186"/>
    <lineage>
        <taxon>Bacteria</taxon>
        <taxon>Pseudomonadati</taxon>
        <taxon>Pseudomonadota</taxon>
        <taxon>Gammaproteobacteria</taxon>
        <taxon>Alteromonadales</taxon>
        <taxon>Shewanellaceae</taxon>
        <taxon>Shewanella</taxon>
    </lineage>
</organism>
<comment type="caution">
    <text evidence="1">The sequence shown here is derived from an EMBL/GenBank/DDBJ whole genome shotgun (WGS) entry which is preliminary data.</text>
</comment>
<dbReference type="AlphaFoldDB" id="A0AAW6R2C8"/>
<evidence type="ECO:0000313" key="1">
    <source>
        <dbReference type="EMBL" id="MDG5902086.1"/>
    </source>
</evidence>
<protein>
    <recommendedName>
        <fullName evidence="2">RiboL-PSP-HEPN domain-containing protein</fullName>
    </recommendedName>
</protein>
<gene>
    <name evidence="1" type="ORF">E2650_19745</name>
</gene>